<dbReference type="SMART" id="SM00079">
    <property type="entry name" value="PBPe"/>
    <property type="match status" value="1"/>
</dbReference>
<accession>A0A347UHF5</accession>
<keyword evidence="1" id="KW-0732">Signal</keyword>
<evidence type="ECO:0000313" key="6">
    <source>
        <dbReference type="Proteomes" id="UP000261704"/>
    </source>
</evidence>
<dbReference type="SUPFAM" id="SSF81324">
    <property type="entry name" value="Voltage-gated potassium channels"/>
    <property type="match status" value="1"/>
</dbReference>
<dbReference type="Gene3D" id="1.10.287.70">
    <property type="match status" value="1"/>
</dbReference>
<dbReference type="AlphaFoldDB" id="A0A347UHF5"/>
<dbReference type="KEGG" id="pamo:BAR1_10295"/>
<protein>
    <submittedName>
        <fullName evidence="5">Amino acid ABC transporter substrate-binding protein</fullName>
    </submittedName>
</protein>
<dbReference type="Proteomes" id="UP000261704">
    <property type="component" value="Chromosome"/>
</dbReference>
<evidence type="ECO:0000256" key="2">
    <source>
        <dbReference type="SAM" id="Phobius"/>
    </source>
</evidence>
<sequence length="377" mass="41456">MLWARVAGGNAMYQILKRLLAVLWLCLLGVQGFAQTTGDARLRVLVKPIPPFVIENADGSLSGFSIDLWQMVEKQLGVQSDITVLPNVTELLLAIEAGKGDVAIAAVTITAEREQRMDFSHPFFRSGLQIMVPSDEMGMVAKALSVIKGMFASKSFRFALLALAILVLGTAHIMWLVERRKNPEFTRGYPMGLWDGVYWTMVTISTVGYGDKTPKSHPGKVIALVLIVFGYVAFAWFTATISSAMTVSRLEGEIRGPEDLGGKRVATLKGSTSEAYLQHLPAVQIRAVETIDQAYNALETGQVAAVVYDFPVLSHYANGEGQDKVRLTGPVFQREPYGIVFAEGSKWREPVNQALLLLSEHGEYDRIYLKWFGGAPN</sequence>
<gene>
    <name evidence="5" type="ORF">BAR1_10295</name>
</gene>
<keyword evidence="6" id="KW-1185">Reference proteome</keyword>
<dbReference type="PANTHER" id="PTHR35936">
    <property type="entry name" value="MEMBRANE-BOUND LYTIC MUREIN TRANSGLYCOSYLASE F"/>
    <property type="match status" value="1"/>
</dbReference>
<evidence type="ECO:0000313" key="5">
    <source>
        <dbReference type="EMBL" id="AXX98283.1"/>
    </source>
</evidence>
<dbReference type="SUPFAM" id="SSF53850">
    <property type="entry name" value="Periplasmic binding protein-like II"/>
    <property type="match status" value="1"/>
</dbReference>
<dbReference type="InterPro" id="IPR001320">
    <property type="entry name" value="Iontro_rcpt_C"/>
</dbReference>
<proteinExistence type="predicted"/>
<evidence type="ECO:0000259" key="4">
    <source>
        <dbReference type="SMART" id="SM00079"/>
    </source>
</evidence>
<reference evidence="5 6" key="1">
    <citation type="submission" date="2018-09" db="EMBL/GenBank/DDBJ databases">
        <title>Profundibacter amoris BAR1 gen. nov., sp. nov., a new member of the Roseobacter clade isolated at Lokis Castle Vent Field on the Arctic Mid-Oceanic Ridge.</title>
        <authorList>
            <person name="Le Moine Bauer S."/>
            <person name="Sjoeberg A.G."/>
            <person name="L'Haridon S."/>
            <person name="Stokke R."/>
            <person name="Roalkvam I."/>
            <person name="Steen I.H."/>
            <person name="Dahle H."/>
        </authorList>
    </citation>
    <scope>NUCLEOTIDE SEQUENCE [LARGE SCALE GENOMIC DNA]</scope>
    <source>
        <strain evidence="5 6">BAR1</strain>
    </source>
</reference>
<feature type="domain" description="Ionotropic glutamate receptor C-terminal" evidence="4">
    <location>
        <begin position="41"/>
        <end position="374"/>
    </location>
</feature>
<keyword evidence="2" id="KW-1133">Transmembrane helix</keyword>
<dbReference type="GO" id="GO:0015276">
    <property type="term" value="F:ligand-gated monoatomic ion channel activity"/>
    <property type="evidence" value="ECO:0007669"/>
    <property type="project" value="InterPro"/>
</dbReference>
<dbReference type="Pfam" id="PF00497">
    <property type="entry name" value="SBP_bac_3"/>
    <property type="match status" value="1"/>
</dbReference>
<feature type="transmembrane region" description="Helical" evidence="2">
    <location>
        <begin position="221"/>
        <end position="239"/>
    </location>
</feature>
<dbReference type="OrthoDB" id="9768183at2"/>
<evidence type="ECO:0000259" key="3">
    <source>
        <dbReference type="SMART" id="SM00062"/>
    </source>
</evidence>
<dbReference type="EMBL" id="CP032125">
    <property type="protein sequence ID" value="AXX98283.1"/>
    <property type="molecule type" value="Genomic_DNA"/>
</dbReference>
<feature type="domain" description="Solute-binding protein family 3/N-terminal" evidence="3">
    <location>
        <begin position="41"/>
        <end position="375"/>
    </location>
</feature>
<dbReference type="Gene3D" id="3.40.190.10">
    <property type="entry name" value="Periplasmic binding protein-like II"/>
    <property type="match status" value="3"/>
</dbReference>
<dbReference type="SMART" id="SM00062">
    <property type="entry name" value="PBPb"/>
    <property type="match status" value="1"/>
</dbReference>
<dbReference type="Pfam" id="PF07885">
    <property type="entry name" value="Ion_trans_2"/>
    <property type="match status" value="1"/>
</dbReference>
<keyword evidence="2" id="KW-0472">Membrane</keyword>
<organism evidence="5 6">
    <name type="scientific">Profundibacter amoris</name>
    <dbReference type="NCBI Taxonomy" id="2171755"/>
    <lineage>
        <taxon>Bacteria</taxon>
        <taxon>Pseudomonadati</taxon>
        <taxon>Pseudomonadota</taxon>
        <taxon>Alphaproteobacteria</taxon>
        <taxon>Rhodobacterales</taxon>
        <taxon>Paracoccaceae</taxon>
        <taxon>Profundibacter</taxon>
    </lineage>
</organism>
<dbReference type="InterPro" id="IPR001638">
    <property type="entry name" value="Solute-binding_3/MltF_N"/>
</dbReference>
<name>A0A347UHF5_9RHOB</name>
<feature type="transmembrane region" description="Helical" evidence="2">
    <location>
        <begin position="189"/>
        <end position="209"/>
    </location>
</feature>
<dbReference type="PANTHER" id="PTHR35936:SF19">
    <property type="entry name" value="AMINO-ACID-BINDING PROTEIN YXEM-RELATED"/>
    <property type="match status" value="1"/>
</dbReference>
<dbReference type="GO" id="GO:0016020">
    <property type="term" value="C:membrane"/>
    <property type="evidence" value="ECO:0007669"/>
    <property type="project" value="InterPro"/>
</dbReference>
<feature type="transmembrane region" description="Helical" evidence="2">
    <location>
        <begin position="158"/>
        <end position="177"/>
    </location>
</feature>
<evidence type="ECO:0000256" key="1">
    <source>
        <dbReference type="ARBA" id="ARBA00022729"/>
    </source>
</evidence>
<keyword evidence="2" id="KW-0812">Transmembrane</keyword>
<dbReference type="InterPro" id="IPR013099">
    <property type="entry name" value="K_chnl_dom"/>
</dbReference>